<accession>A0A1G7CHT3</accession>
<dbReference type="InterPro" id="IPR001764">
    <property type="entry name" value="Glyco_hydro_3_N"/>
</dbReference>
<evidence type="ECO:0000256" key="5">
    <source>
        <dbReference type="ARBA" id="ARBA00022801"/>
    </source>
</evidence>
<dbReference type="GO" id="GO:0009251">
    <property type="term" value="P:glucan catabolic process"/>
    <property type="evidence" value="ECO:0007669"/>
    <property type="project" value="TreeGrafter"/>
</dbReference>
<dbReference type="Gene3D" id="3.20.20.300">
    <property type="entry name" value="Glycoside hydrolase, family 3, N-terminal domain"/>
    <property type="match status" value="1"/>
</dbReference>
<dbReference type="PANTHER" id="PTHR30620:SF16">
    <property type="entry name" value="LYSOSOMAL BETA GLUCOSIDASE"/>
    <property type="match status" value="1"/>
</dbReference>
<dbReference type="InterPro" id="IPR013783">
    <property type="entry name" value="Ig-like_fold"/>
</dbReference>
<dbReference type="InterPro" id="IPR051915">
    <property type="entry name" value="Cellulose_Degrad_GH3"/>
</dbReference>
<sequence>MRKSTEDKGFLDDLLSRMSLADKIGQLNFPHAAGLPTTGAAAGADTETLIRRGHLCGTSAGATIAERRVLQRMALEESPHGIPLFFARDCLQRYITCGPIPLALSCSWDLDLITRIAEMTAREARADGVSLTWAPMLDISYDARWGRIAEGHGELPHLCAAIARAVVTGYQGADGDIARPDRMMATLKHFAGYGLSLAGRDYAAVEASPATLMRIMEPFKAGVAAGAGAVMVAFSALNDIPATAHRVLLQDILRDRFGFDGMIVTDFTAIDPELIHHGIAADAREAAYLAFKAGVAVDLVSGAFLHHLAALVEEGKTAPEARRWGPVTEDEITARCRQVLRAKERLGLFADPFMGLDEGLRAKVVRCPDHIALVREAAAKSLVLLKNTGALPLSRGATLALIGPLAEDRIDLQGSWAIDVNPMDSVTLAEGLTAVAGPGTKVLIAKGCSIVEDPALAARLNVHNRVLPSVPPESRSLDEMLAEARVVASQADAIVLALGEAKEHSGESSTRVDITLPGAQPQLVREMARVAKTRAIPLIMLVLSGRPLALTAEAAASDALIWTGHPGAEGGPAIAEILFGDRAPEGRLSISLPCHVGQLPLRIEDLPSGRPQEGLGVDVIGDDAIDATGRHVFRKFTTACILESPHTPLFPAGFGLGYTSFAYGEPHLSATELRGAAAVLEVTIDVTNTGARTGTETVQLYLRDPVAEISRPLRELKGFARLTLAPGETGTARFRLSAADLEYDRGPDLATMRRDWEGGEFRLNIGPHALETQEISVRWLK</sequence>
<evidence type="ECO:0000256" key="3">
    <source>
        <dbReference type="ARBA" id="ARBA00012744"/>
    </source>
</evidence>
<dbReference type="Gene3D" id="2.60.40.10">
    <property type="entry name" value="Immunoglobulins"/>
    <property type="match status" value="1"/>
</dbReference>
<dbReference type="Proteomes" id="UP000183812">
    <property type="component" value="Unassembled WGS sequence"/>
</dbReference>
<name>A0A1G7CHT3_RHOCA</name>
<dbReference type="RefSeq" id="WP_081348758.1">
    <property type="nucleotide sequence ID" value="NZ_CP119563.1"/>
</dbReference>
<dbReference type="SUPFAM" id="SSF52279">
    <property type="entry name" value="Beta-D-glucan exohydrolase, C-terminal domain"/>
    <property type="match status" value="1"/>
</dbReference>
<dbReference type="Pfam" id="PF01915">
    <property type="entry name" value="Glyco_hydro_3_C"/>
    <property type="match status" value="1"/>
</dbReference>
<proteinExistence type="inferred from homology"/>
<dbReference type="AlphaFoldDB" id="A0A1G7CHT3"/>
<comment type="similarity">
    <text evidence="2">Belongs to the glycosyl hydrolase 3 family.</text>
</comment>
<dbReference type="GO" id="GO:0008422">
    <property type="term" value="F:beta-glucosidase activity"/>
    <property type="evidence" value="ECO:0007669"/>
    <property type="project" value="UniProtKB-EC"/>
</dbReference>
<evidence type="ECO:0000256" key="4">
    <source>
        <dbReference type="ARBA" id="ARBA00022729"/>
    </source>
</evidence>
<dbReference type="InterPro" id="IPR036881">
    <property type="entry name" value="Glyco_hydro_3_C_sf"/>
</dbReference>
<dbReference type="SUPFAM" id="SSF51445">
    <property type="entry name" value="(Trans)glycosidases"/>
    <property type="match status" value="1"/>
</dbReference>
<dbReference type="EMBL" id="FNAY01000001">
    <property type="protein sequence ID" value="SDE38908.1"/>
    <property type="molecule type" value="Genomic_DNA"/>
</dbReference>
<dbReference type="EC" id="3.2.1.21" evidence="3"/>
<evidence type="ECO:0000313" key="8">
    <source>
        <dbReference type="EMBL" id="SDE38908.1"/>
    </source>
</evidence>
<keyword evidence="4" id="KW-0732">Signal</keyword>
<keyword evidence="6" id="KW-0326">Glycosidase</keyword>
<evidence type="ECO:0000256" key="2">
    <source>
        <dbReference type="ARBA" id="ARBA00005336"/>
    </source>
</evidence>
<evidence type="ECO:0000256" key="6">
    <source>
        <dbReference type="ARBA" id="ARBA00023295"/>
    </source>
</evidence>
<reference evidence="8 9" key="1">
    <citation type="submission" date="2016-10" db="EMBL/GenBank/DDBJ databases">
        <authorList>
            <person name="de Groot N.N."/>
        </authorList>
    </citation>
    <scope>NUCLEOTIDE SEQUENCE [LARGE SCALE GENOMIC DNA]</scope>
    <source>
        <strain evidence="9">DSM 938 / 37b4</strain>
    </source>
</reference>
<dbReference type="Pfam" id="PF00933">
    <property type="entry name" value="Glyco_hydro_3"/>
    <property type="match status" value="1"/>
</dbReference>
<dbReference type="InterPro" id="IPR002772">
    <property type="entry name" value="Glyco_hydro_3_C"/>
</dbReference>
<comment type="catalytic activity">
    <reaction evidence="1">
        <text>Hydrolysis of terminal, non-reducing beta-D-glucosyl residues with release of beta-D-glucose.</text>
        <dbReference type="EC" id="3.2.1.21"/>
    </reaction>
</comment>
<keyword evidence="5" id="KW-0378">Hydrolase</keyword>
<feature type="domain" description="Fibronectin type III-like" evidence="7">
    <location>
        <begin position="696"/>
        <end position="769"/>
    </location>
</feature>
<evidence type="ECO:0000313" key="9">
    <source>
        <dbReference type="Proteomes" id="UP000183812"/>
    </source>
</evidence>
<dbReference type="Gene3D" id="3.40.50.1700">
    <property type="entry name" value="Glycoside hydrolase family 3 C-terminal domain"/>
    <property type="match status" value="1"/>
</dbReference>
<gene>
    <name evidence="8" type="ORF">SAMN04244550_00277</name>
</gene>
<organism evidence="8 9">
    <name type="scientific">Rhodobacter capsulatus</name>
    <name type="common">Rhodopseudomonas capsulata</name>
    <dbReference type="NCBI Taxonomy" id="1061"/>
    <lineage>
        <taxon>Bacteria</taxon>
        <taxon>Pseudomonadati</taxon>
        <taxon>Pseudomonadota</taxon>
        <taxon>Alphaproteobacteria</taxon>
        <taxon>Rhodobacterales</taxon>
        <taxon>Rhodobacter group</taxon>
        <taxon>Rhodobacter</taxon>
    </lineage>
</organism>
<dbReference type="InterPro" id="IPR017853">
    <property type="entry name" value="GH"/>
</dbReference>
<dbReference type="InterPro" id="IPR026891">
    <property type="entry name" value="Fn3-like"/>
</dbReference>
<dbReference type="InterPro" id="IPR036962">
    <property type="entry name" value="Glyco_hydro_3_N_sf"/>
</dbReference>
<dbReference type="OrthoDB" id="9781691at2"/>
<dbReference type="PANTHER" id="PTHR30620">
    <property type="entry name" value="PERIPLASMIC BETA-GLUCOSIDASE-RELATED"/>
    <property type="match status" value="1"/>
</dbReference>
<protein>
    <recommendedName>
        <fullName evidence="3">beta-glucosidase</fullName>
        <ecNumber evidence="3">3.2.1.21</ecNumber>
    </recommendedName>
</protein>
<evidence type="ECO:0000259" key="7">
    <source>
        <dbReference type="SMART" id="SM01217"/>
    </source>
</evidence>
<evidence type="ECO:0000256" key="1">
    <source>
        <dbReference type="ARBA" id="ARBA00000448"/>
    </source>
</evidence>
<dbReference type="PRINTS" id="PR00133">
    <property type="entry name" value="GLHYDRLASE3"/>
</dbReference>
<dbReference type="SMART" id="SM01217">
    <property type="entry name" value="Fn3_like"/>
    <property type="match status" value="1"/>
</dbReference>
<dbReference type="Pfam" id="PF14310">
    <property type="entry name" value="Fn3-like"/>
    <property type="match status" value="1"/>
</dbReference>